<sequence length="311" mass="35513">MSTFSSYTLPDLYCHEAADEFVPSGGCKHLDDLASSYSFVDYDDDFVVTMFDSEVDQTPEPKLLERLRLLPDVVTSRREAVQWILKVQNFHMLRPETAYLSVNYLDRFLYARGLPQGKEWSMQLLSVACVSLAAKMGEREVPLLLDLQIKESKFLFKPITVQKMELLVMATLKWQLRTITPFDFVHHFITEISCLHSQEHSFTDFFSRASDLITTICTDIDFLNHRPSTIAAAAVLLIADCGVEDQKLGCIERVNREMLKKCHNLLRRKLSDHLLLVKQQKLELLPPPSPTGFLDTALDEGSNGHNLKSMK</sequence>
<evidence type="ECO:0000259" key="7">
    <source>
        <dbReference type="SMART" id="SM01332"/>
    </source>
</evidence>
<accession>A0AAV5ICE3</accession>
<dbReference type="InterPro" id="IPR013763">
    <property type="entry name" value="Cyclin-like_dom"/>
</dbReference>
<dbReference type="EMBL" id="BPVZ01000008">
    <property type="protein sequence ID" value="GKU94914.1"/>
    <property type="molecule type" value="Genomic_DNA"/>
</dbReference>
<comment type="similarity">
    <text evidence="1">Belongs to the cyclin family. Cyclin D subfamily.</text>
</comment>
<dbReference type="InterPro" id="IPR036915">
    <property type="entry name" value="Cyclin-like_sf"/>
</dbReference>
<dbReference type="Proteomes" id="UP001054252">
    <property type="component" value="Unassembled WGS sequence"/>
</dbReference>
<organism evidence="8 9">
    <name type="scientific">Rubroshorea leprosula</name>
    <dbReference type="NCBI Taxonomy" id="152421"/>
    <lineage>
        <taxon>Eukaryota</taxon>
        <taxon>Viridiplantae</taxon>
        <taxon>Streptophyta</taxon>
        <taxon>Embryophyta</taxon>
        <taxon>Tracheophyta</taxon>
        <taxon>Spermatophyta</taxon>
        <taxon>Magnoliopsida</taxon>
        <taxon>eudicotyledons</taxon>
        <taxon>Gunneridae</taxon>
        <taxon>Pentapetalae</taxon>
        <taxon>rosids</taxon>
        <taxon>malvids</taxon>
        <taxon>Malvales</taxon>
        <taxon>Dipterocarpaceae</taxon>
        <taxon>Rubroshorea</taxon>
    </lineage>
</organism>
<dbReference type="Gene3D" id="1.10.472.10">
    <property type="entry name" value="Cyclin-like"/>
    <property type="match status" value="2"/>
</dbReference>
<keyword evidence="9" id="KW-1185">Reference proteome</keyword>
<evidence type="ECO:0000256" key="1">
    <source>
        <dbReference type="ARBA" id="ARBA00009065"/>
    </source>
</evidence>
<dbReference type="PROSITE" id="PS00292">
    <property type="entry name" value="CYCLINS"/>
    <property type="match status" value="1"/>
</dbReference>
<dbReference type="SUPFAM" id="SSF47954">
    <property type="entry name" value="Cyclin-like"/>
    <property type="match status" value="2"/>
</dbReference>
<dbReference type="InterPro" id="IPR039361">
    <property type="entry name" value="Cyclin"/>
</dbReference>
<dbReference type="FunFam" id="1.10.472.10:FF:000060">
    <property type="entry name" value="D6-type cyclin"/>
    <property type="match status" value="1"/>
</dbReference>
<dbReference type="CDD" id="cd20544">
    <property type="entry name" value="CYCLIN_AtCycD-like_rpt2"/>
    <property type="match status" value="1"/>
</dbReference>
<name>A0AAV5ICE3_9ROSI</name>
<dbReference type="CDD" id="cd20543">
    <property type="entry name" value="CYCLIN_AtCycD-like_rpt1"/>
    <property type="match status" value="1"/>
</dbReference>
<dbReference type="InterPro" id="IPR004367">
    <property type="entry name" value="Cyclin_C-dom"/>
</dbReference>
<keyword evidence="4" id="KW-0131">Cell cycle</keyword>
<dbReference type="Pfam" id="PF00134">
    <property type="entry name" value="Cyclin_N"/>
    <property type="match status" value="1"/>
</dbReference>
<gene>
    <name evidence="8" type="ORF">SLEP1_g8337</name>
</gene>
<keyword evidence="2" id="KW-0132">Cell division</keyword>
<evidence type="ECO:0000313" key="9">
    <source>
        <dbReference type="Proteomes" id="UP001054252"/>
    </source>
</evidence>
<dbReference type="PANTHER" id="PTHR10177">
    <property type="entry name" value="CYCLINS"/>
    <property type="match status" value="1"/>
</dbReference>
<feature type="domain" description="Cyclin C-terminal" evidence="7">
    <location>
        <begin position="179"/>
        <end position="288"/>
    </location>
</feature>
<dbReference type="InterPro" id="IPR048258">
    <property type="entry name" value="Cyclins_cyclin-box"/>
</dbReference>
<keyword evidence="3 5" id="KW-0195">Cyclin</keyword>
<proteinExistence type="inferred from homology"/>
<evidence type="ECO:0000256" key="3">
    <source>
        <dbReference type="ARBA" id="ARBA00023127"/>
    </source>
</evidence>
<dbReference type="GO" id="GO:0051301">
    <property type="term" value="P:cell division"/>
    <property type="evidence" value="ECO:0007669"/>
    <property type="project" value="UniProtKB-KW"/>
</dbReference>
<dbReference type="Pfam" id="PF02984">
    <property type="entry name" value="Cyclin_C"/>
    <property type="match status" value="1"/>
</dbReference>
<dbReference type="SMART" id="SM01332">
    <property type="entry name" value="Cyclin_C"/>
    <property type="match status" value="1"/>
</dbReference>
<dbReference type="AlphaFoldDB" id="A0AAV5ICE3"/>
<evidence type="ECO:0000313" key="8">
    <source>
        <dbReference type="EMBL" id="GKU94914.1"/>
    </source>
</evidence>
<reference evidence="8 9" key="1">
    <citation type="journal article" date="2021" name="Commun. Biol.">
        <title>The genome of Shorea leprosula (Dipterocarpaceae) highlights the ecological relevance of drought in aseasonal tropical rainforests.</title>
        <authorList>
            <person name="Ng K.K.S."/>
            <person name="Kobayashi M.J."/>
            <person name="Fawcett J.A."/>
            <person name="Hatakeyama M."/>
            <person name="Paape T."/>
            <person name="Ng C.H."/>
            <person name="Ang C.C."/>
            <person name="Tnah L.H."/>
            <person name="Lee C.T."/>
            <person name="Nishiyama T."/>
            <person name="Sese J."/>
            <person name="O'Brien M.J."/>
            <person name="Copetti D."/>
            <person name="Mohd Noor M.I."/>
            <person name="Ong R.C."/>
            <person name="Putra M."/>
            <person name="Sireger I.Z."/>
            <person name="Indrioko S."/>
            <person name="Kosugi Y."/>
            <person name="Izuno A."/>
            <person name="Isagi Y."/>
            <person name="Lee S.L."/>
            <person name="Shimizu K.K."/>
        </authorList>
    </citation>
    <scope>NUCLEOTIDE SEQUENCE [LARGE SCALE GENOMIC DNA]</scope>
    <source>
        <strain evidence="8">214</strain>
    </source>
</reference>
<evidence type="ECO:0008006" key="10">
    <source>
        <dbReference type="Google" id="ProtNLM"/>
    </source>
</evidence>
<evidence type="ECO:0000256" key="2">
    <source>
        <dbReference type="ARBA" id="ARBA00022618"/>
    </source>
</evidence>
<evidence type="ECO:0000256" key="5">
    <source>
        <dbReference type="RuleBase" id="RU000383"/>
    </source>
</evidence>
<feature type="domain" description="Cyclin-like" evidence="6">
    <location>
        <begin position="82"/>
        <end position="170"/>
    </location>
</feature>
<dbReference type="SMART" id="SM00385">
    <property type="entry name" value="CYCLIN"/>
    <property type="match status" value="1"/>
</dbReference>
<comment type="caution">
    <text evidence="8">The sequence shown here is derived from an EMBL/GenBank/DDBJ whole genome shotgun (WGS) entry which is preliminary data.</text>
</comment>
<evidence type="ECO:0000259" key="6">
    <source>
        <dbReference type="SMART" id="SM00385"/>
    </source>
</evidence>
<protein>
    <recommendedName>
        <fullName evidence="10">Cyclin N-terminal domain-containing protein</fullName>
    </recommendedName>
</protein>
<dbReference type="InterPro" id="IPR006671">
    <property type="entry name" value="Cyclin_N"/>
</dbReference>
<evidence type="ECO:0000256" key="4">
    <source>
        <dbReference type="ARBA" id="ARBA00023306"/>
    </source>
</evidence>